<evidence type="ECO:0000313" key="2">
    <source>
        <dbReference type="EMBL" id="MBB6633015.1"/>
    </source>
</evidence>
<reference evidence="2 3" key="1">
    <citation type="submission" date="2020-08" db="EMBL/GenBank/DDBJ databases">
        <title>Cohnella phylogeny.</title>
        <authorList>
            <person name="Dunlap C."/>
        </authorList>
    </citation>
    <scope>NUCLEOTIDE SEQUENCE [LARGE SCALE GENOMIC DNA]</scope>
    <source>
        <strain evidence="2 3">DSM 25241</strain>
    </source>
</reference>
<dbReference type="Gene3D" id="3.40.190.10">
    <property type="entry name" value="Periplasmic binding protein-like II"/>
    <property type="match status" value="2"/>
</dbReference>
<organism evidence="2 3">
    <name type="scientific">Cohnella thailandensis</name>
    <dbReference type="NCBI Taxonomy" id="557557"/>
    <lineage>
        <taxon>Bacteria</taxon>
        <taxon>Bacillati</taxon>
        <taxon>Bacillota</taxon>
        <taxon>Bacilli</taxon>
        <taxon>Bacillales</taxon>
        <taxon>Paenibacillaceae</taxon>
        <taxon>Cohnella</taxon>
    </lineage>
</organism>
<dbReference type="SUPFAM" id="SSF53850">
    <property type="entry name" value="Periplasmic binding protein-like II"/>
    <property type="match status" value="1"/>
</dbReference>
<evidence type="ECO:0000313" key="3">
    <source>
        <dbReference type="Proteomes" id="UP000535838"/>
    </source>
</evidence>
<dbReference type="EMBL" id="JACJVQ010000003">
    <property type="protein sequence ID" value="MBB6633015.1"/>
    <property type="molecule type" value="Genomic_DNA"/>
</dbReference>
<dbReference type="NCBIfam" id="TIGR01764">
    <property type="entry name" value="excise"/>
    <property type="match status" value="1"/>
</dbReference>
<proteinExistence type="predicted"/>
<sequence length="399" mass="44071">MANERFNLLSLQEAMDILGVSRATIDRWRKDKQLPHIKVGKEIWIDKEKLEAWVYLHSRQHQPAERPKERPGREVTVGYQSGAALLWSTLIIKRLGLFEEELKRTSPSGSYRVTWANAPNGMELVESLIGGRVQIASIGDYPMIASHSLSRVLPRFRPLFLAFDGKTSNGGGLALVVPKGSNLRYADELTDRAISTVGHSSASHRLRQWMSANGLVSDPVVHRTMSECLDGIVKGNVGASFMWEPYLSWARSIGAGVPFPSEGFGGDYLTGIMADGNWAAGHEDVIISYLKAHLRAHAFMRSNPDKASVIIAEESGYPVQVVAGVIPSIRWDASLYERDVHTLRRLNETHAGLIPAAEDRGQPGFGPGQPYLQYAAEGLKLPGLSDAPLIGEWSDEEYY</sequence>
<dbReference type="InterPro" id="IPR010093">
    <property type="entry name" value="SinI_DNA-bd"/>
</dbReference>
<gene>
    <name evidence="2" type="ORF">H7B67_02675</name>
</gene>
<accession>A0A841SSI0</accession>
<dbReference type="SUPFAM" id="SSF46955">
    <property type="entry name" value="Putative DNA-binding domain"/>
    <property type="match status" value="1"/>
</dbReference>
<dbReference type="Pfam" id="PF12728">
    <property type="entry name" value="HTH_17"/>
    <property type="match status" value="1"/>
</dbReference>
<keyword evidence="3" id="KW-1185">Reference proteome</keyword>
<dbReference type="InterPro" id="IPR041657">
    <property type="entry name" value="HTH_17"/>
</dbReference>
<name>A0A841SSI0_9BACL</name>
<dbReference type="InterPro" id="IPR009061">
    <property type="entry name" value="DNA-bd_dom_put_sf"/>
</dbReference>
<protein>
    <submittedName>
        <fullName evidence="2">Helix-turn-helix domain-containing protein</fullName>
    </submittedName>
</protein>
<dbReference type="GO" id="GO:0003677">
    <property type="term" value="F:DNA binding"/>
    <property type="evidence" value="ECO:0007669"/>
    <property type="project" value="InterPro"/>
</dbReference>
<dbReference type="InterPro" id="IPR036388">
    <property type="entry name" value="WH-like_DNA-bd_sf"/>
</dbReference>
<dbReference type="AlphaFoldDB" id="A0A841SSI0"/>
<evidence type="ECO:0000259" key="1">
    <source>
        <dbReference type="Pfam" id="PF12728"/>
    </source>
</evidence>
<dbReference type="PANTHER" id="PTHR30024:SF42">
    <property type="entry name" value="ALIPHATIC SULFONATES-BINDING PROTEIN-RELATED"/>
    <property type="match status" value="1"/>
</dbReference>
<comment type="caution">
    <text evidence="2">The sequence shown here is derived from an EMBL/GenBank/DDBJ whole genome shotgun (WGS) entry which is preliminary data.</text>
</comment>
<dbReference type="Proteomes" id="UP000535838">
    <property type="component" value="Unassembled WGS sequence"/>
</dbReference>
<dbReference type="PANTHER" id="PTHR30024">
    <property type="entry name" value="ALIPHATIC SULFONATES-BINDING PROTEIN-RELATED"/>
    <property type="match status" value="1"/>
</dbReference>
<feature type="domain" description="Helix-turn-helix" evidence="1">
    <location>
        <begin position="8"/>
        <end position="54"/>
    </location>
</feature>
<dbReference type="Gene3D" id="1.10.10.10">
    <property type="entry name" value="Winged helix-like DNA-binding domain superfamily/Winged helix DNA-binding domain"/>
    <property type="match status" value="1"/>
</dbReference>
<dbReference type="RefSeq" id="WP_185118256.1">
    <property type="nucleotide sequence ID" value="NZ_JACJVQ010000003.1"/>
</dbReference>